<dbReference type="Proteomes" id="UP000027135">
    <property type="component" value="Unassembled WGS sequence"/>
</dbReference>
<dbReference type="AlphaFoldDB" id="A0A067R250"/>
<feature type="compositionally biased region" description="Basic and acidic residues" evidence="1">
    <location>
        <begin position="34"/>
        <end position="45"/>
    </location>
</feature>
<feature type="compositionally biased region" description="Polar residues" evidence="1">
    <location>
        <begin position="75"/>
        <end position="91"/>
    </location>
</feature>
<keyword evidence="3" id="KW-1185">Reference proteome</keyword>
<dbReference type="EMBL" id="KK852767">
    <property type="protein sequence ID" value="KDR16961.1"/>
    <property type="molecule type" value="Genomic_DNA"/>
</dbReference>
<protein>
    <submittedName>
        <fullName evidence="2">Uncharacterized protein</fullName>
    </submittedName>
</protein>
<dbReference type="InParanoid" id="A0A067R250"/>
<organism evidence="2 3">
    <name type="scientific">Zootermopsis nevadensis</name>
    <name type="common">Dampwood termite</name>
    <dbReference type="NCBI Taxonomy" id="136037"/>
    <lineage>
        <taxon>Eukaryota</taxon>
        <taxon>Metazoa</taxon>
        <taxon>Ecdysozoa</taxon>
        <taxon>Arthropoda</taxon>
        <taxon>Hexapoda</taxon>
        <taxon>Insecta</taxon>
        <taxon>Pterygota</taxon>
        <taxon>Neoptera</taxon>
        <taxon>Polyneoptera</taxon>
        <taxon>Dictyoptera</taxon>
        <taxon>Blattodea</taxon>
        <taxon>Blattoidea</taxon>
        <taxon>Termitoidae</taxon>
        <taxon>Termopsidae</taxon>
        <taxon>Zootermopsis</taxon>
    </lineage>
</organism>
<reference evidence="2 3" key="1">
    <citation type="journal article" date="2014" name="Nat. Commun.">
        <title>Molecular traces of alternative social organization in a termite genome.</title>
        <authorList>
            <person name="Terrapon N."/>
            <person name="Li C."/>
            <person name="Robertson H.M."/>
            <person name="Ji L."/>
            <person name="Meng X."/>
            <person name="Booth W."/>
            <person name="Chen Z."/>
            <person name="Childers C.P."/>
            <person name="Glastad K.M."/>
            <person name="Gokhale K."/>
            <person name="Gowin J."/>
            <person name="Gronenberg W."/>
            <person name="Hermansen R.A."/>
            <person name="Hu H."/>
            <person name="Hunt B.G."/>
            <person name="Huylmans A.K."/>
            <person name="Khalil S.M."/>
            <person name="Mitchell R.D."/>
            <person name="Munoz-Torres M.C."/>
            <person name="Mustard J.A."/>
            <person name="Pan H."/>
            <person name="Reese J.T."/>
            <person name="Scharf M.E."/>
            <person name="Sun F."/>
            <person name="Vogel H."/>
            <person name="Xiao J."/>
            <person name="Yang W."/>
            <person name="Yang Z."/>
            <person name="Yang Z."/>
            <person name="Zhou J."/>
            <person name="Zhu J."/>
            <person name="Brent C.S."/>
            <person name="Elsik C.G."/>
            <person name="Goodisman M.A."/>
            <person name="Liberles D.A."/>
            <person name="Roe R.M."/>
            <person name="Vargo E.L."/>
            <person name="Vilcinskas A."/>
            <person name="Wang J."/>
            <person name="Bornberg-Bauer E."/>
            <person name="Korb J."/>
            <person name="Zhang G."/>
            <person name="Liebig J."/>
        </authorList>
    </citation>
    <scope>NUCLEOTIDE SEQUENCE [LARGE SCALE GENOMIC DNA]</scope>
    <source>
        <tissue evidence="2">Whole organism</tissue>
    </source>
</reference>
<evidence type="ECO:0000256" key="1">
    <source>
        <dbReference type="SAM" id="MobiDB-lite"/>
    </source>
</evidence>
<feature type="region of interest" description="Disordered" evidence="1">
    <location>
        <begin position="23"/>
        <end position="101"/>
    </location>
</feature>
<name>A0A067R250_ZOONE</name>
<evidence type="ECO:0000313" key="3">
    <source>
        <dbReference type="Proteomes" id="UP000027135"/>
    </source>
</evidence>
<evidence type="ECO:0000313" key="2">
    <source>
        <dbReference type="EMBL" id="KDR16961.1"/>
    </source>
</evidence>
<accession>A0A067R250</accession>
<gene>
    <name evidence="2" type="ORF">L798_09250</name>
</gene>
<proteinExistence type="predicted"/>
<sequence>MNISDPNFSEFILGVINKDDSKAIDYDESNEDLQSEHDTESKLEEEREQEEAEDHGNSEDLQSGGRKAFYGQENYKLSIQEPKQNVRTPSHNIVPPTWHKR</sequence>